<feature type="transmembrane region" description="Helical" evidence="2">
    <location>
        <begin position="420"/>
        <end position="441"/>
    </location>
</feature>
<comment type="caution">
    <text evidence="3">The sequence shown here is derived from an EMBL/GenBank/DDBJ whole genome shotgun (WGS) entry which is preliminary data.</text>
</comment>
<feature type="transmembrane region" description="Helical" evidence="2">
    <location>
        <begin position="112"/>
        <end position="131"/>
    </location>
</feature>
<feature type="region of interest" description="Disordered" evidence="1">
    <location>
        <begin position="578"/>
        <end position="612"/>
    </location>
</feature>
<feature type="region of interest" description="Disordered" evidence="1">
    <location>
        <begin position="650"/>
        <end position="672"/>
    </location>
</feature>
<feature type="compositionally biased region" description="Basic residues" evidence="1">
    <location>
        <begin position="582"/>
        <end position="609"/>
    </location>
</feature>
<feature type="compositionally biased region" description="Low complexity" evidence="1">
    <location>
        <begin position="653"/>
        <end position="662"/>
    </location>
</feature>
<dbReference type="Proteomes" id="UP000481153">
    <property type="component" value="Unassembled WGS sequence"/>
</dbReference>
<reference evidence="3 4" key="1">
    <citation type="submission" date="2019-07" db="EMBL/GenBank/DDBJ databases">
        <title>Genomics analysis of Aphanomyces spp. identifies a new class of oomycete effector associated with host adaptation.</title>
        <authorList>
            <person name="Gaulin E."/>
        </authorList>
    </citation>
    <scope>NUCLEOTIDE SEQUENCE [LARGE SCALE GENOMIC DNA]</scope>
    <source>
        <strain evidence="3 4">ATCC 201684</strain>
    </source>
</reference>
<keyword evidence="4" id="KW-1185">Reference proteome</keyword>
<organism evidence="3 4">
    <name type="scientific">Aphanomyces euteiches</name>
    <dbReference type="NCBI Taxonomy" id="100861"/>
    <lineage>
        <taxon>Eukaryota</taxon>
        <taxon>Sar</taxon>
        <taxon>Stramenopiles</taxon>
        <taxon>Oomycota</taxon>
        <taxon>Saprolegniomycetes</taxon>
        <taxon>Saprolegniales</taxon>
        <taxon>Verrucalvaceae</taxon>
        <taxon>Aphanomyces</taxon>
    </lineage>
</organism>
<sequence>MSSVASYSAETNVSVTDFSVQTLINAGLDISVSVPVQFAFICAVTVFVLCFEYVLETIESVIARHPTYWTLLNKMYRELLVGGLTAFVAKRIDQWDALPKYSQTKLNNSDDMVLYFSLSIALQSAFIFTMLRVRNKKLDKLSVLSARDLLEYMSTDDNANPTSKLSQSIMKTKILQNFFLTTYKLPDVFSFPKYLRSIQDSEIFSLFDVEIIEWLLLVAIYTAFFWIADVFETIRFVGEGSEDALIESGVGLQHAKMIQTTRLEVLLVFILILTVSLWALYAYVRRRVHDIVIHAGNGHESYLEALHEIADQEDARLAKPMTNDEAIATMMELADALSDVEDHSTIWDLIKSGARRVLGKSHVKNQAFVPVADLHLRFFSRKAVHVFAKLLMSFNAMYFALVWSAFNASVGRVISSKQAWWYPLCLVGLMVVLVFNMVFFAPRLVRQLALVNATVRVNPHELKAVIEHFSDVLEMQTEMAEAIVDHCDAHGKDIKELEQDIIAIDAQTTGYIEVEALRDVISRYGFKFSANKFQTFVRLQFKTRGTRVPYADFCRVFYGLTEQLKSHHDIVSEVMTTVSKHQPGHKASQHHRSKPHHHHRQHPRSFKRGRSSESFHNVLNNSMSSRSVRRPNHALLHNLSAFQRVNAEDDVESSSQVYQQVQTPKKTEVASV</sequence>
<evidence type="ECO:0000256" key="2">
    <source>
        <dbReference type="SAM" id="Phobius"/>
    </source>
</evidence>
<dbReference type="InterPro" id="IPR011992">
    <property type="entry name" value="EF-hand-dom_pair"/>
</dbReference>
<proteinExistence type="predicted"/>
<keyword evidence="2" id="KW-0472">Membrane</keyword>
<evidence type="ECO:0008006" key="5">
    <source>
        <dbReference type="Google" id="ProtNLM"/>
    </source>
</evidence>
<feature type="transmembrane region" description="Helical" evidence="2">
    <location>
        <begin position="203"/>
        <end position="228"/>
    </location>
</feature>
<dbReference type="SUPFAM" id="SSF47473">
    <property type="entry name" value="EF-hand"/>
    <property type="match status" value="1"/>
</dbReference>
<dbReference type="VEuPathDB" id="FungiDB:AeMF1_018693"/>
<feature type="transmembrane region" description="Helical" evidence="2">
    <location>
        <begin position="265"/>
        <end position="284"/>
    </location>
</feature>
<feature type="transmembrane region" description="Helical" evidence="2">
    <location>
        <begin position="36"/>
        <end position="55"/>
    </location>
</feature>
<evidence type="ECO:0000313" key="3">
    <source>
        <dbReference type="EMBL" id="KAF0732844.1"/>
    </source>
</evidence>
<evidence type="ECO:0000313" key="4">
    <source>
        <dbReference type="Proteomes" id="UP000481153"/>
    </source>
</evidence>
<accession>A0A6G0WZB4</accession>
<dbReference type="AlphaFoldDB" id="A0A6G0WZB4"/>
<keyword evidence="2" id="KW-1133">Transmembrane helix</keyword>
<gene>
    <name evidence="3" type="ORF">Ae201684_010173</name>
</gene>
<dbReference type="EMBL" id="VJMJ01000128">
    <property type="protein sequence ID" value="KAF0732844.1"/>
    <property type="molecule type" value="Genomic_DNA"/>
</dbReference>
<keyword evidence="2" id="KW-0812">Transmembrane</keyword>
<name>A0A6G0WZB4_9STRA</name>
<evidence type="ECO:0000256" key="1">
    <source>
        <dbReference type="SAM" id="MobiDB-lite"/>
    </source>
</evidence>
<feature type="transmembrane region" description="Helical" evidence="2">
    <location>
        <begin position="386"/>
        <end position="408"/>
    </location>
</feature>
<protein>
    <recommendedName>
        <fullName evidence="5">EF-hand domain-containing protein</fullName>
    </recommendedName>
</protein>